<dbReference type="EMBL" id="BMAT01001776">
    <property type="protein sequence ID" value="GFR92358.1"/>
    <property type="molecule type" value="Genomic_DNA"/>
</dbReference>
<name>A0AAV4H5M8_9GAST</name>
<evidence type="ECO:0000256" key="1">
    <source>
        <dbReference type="SAM" id="MobiDB-lite"/>
    </source>
</evidence>
<organism evidence="2 3">
    <name type="scientific">Elysia marginata</name>
    <dbReference type="NCBI Taxonomy" id="1093978"/>
    <lineage>
        <taxon>Eukaryota</taxon>
        <taxon>Metazoa</taxon>
        <taxon>Spiralia</taxon>
        <taxon>Lophotrochozoa</taxon>
        <taxon>Mollusca</taxon>
        <taxon>Gastropoda</taxon>
        <taxon>Heterobranchia</taxon>
        <taxon>Euthyneura</taxon>
        <taxon>Panpulmonata</taxon>
        <taxon>Sacoglossa</taxon>
        <taxon>Placobranchoidea</taxon>
        <taxon>Plakobranchidae</taxon>
        <taxon>Elysia</taxon>
    </lineage>
</organism>
<keyword evidence="3" id="KW-1185">Reference proteome</keyword>
<feature type="region of interest" description="Disordered" evidence="1">
    <location>
        <begin position="1"/>
        <end position="36"/>
    </location>
</feature>
<comment type="caution">
    <text evidence="2">The sequence shown here is derived from an EMBL/GenBank/DDBJ whole genome shotgun (WGS) entry which is preliminary data.</text>
</comment>
<reference evidence="2 3" key="1">
    <citation type="journal article" date="2021" name="Elife">
        <title>Chloroplast acquisition without the gene transfer in kleptoplastic sea slugs, Plakobranchus ocellatus.</title>
        <authorList>
            <person name="Maeda T."/>
            <person name="Takahashi S."/>
            <person name="Yoshida T."/>
            <person name="Shimamura S."/>
            <person name="Takaki Y."/>
            <person name="Nagai Y."/>
            <person name="Toyoda A."/>
            <person name="Suzuki Y."/>
            <person name="Arimoto A."/>
            <person name="Ishii H."/>
            <person name="Satoh N."/>
            <person name="Nishiyama T."/>
            <person name="Hasebe M."/>
            <person name="Maruyama T."/>
            <person name="Minagawa J."/>
            <person name="Obokata J."/>
            <person name="Shigenobu S."/>
        </authorList>
    </citation>
    <scope>NUCLEOTIDE SEQUENCE [LARGE SCALE GENOMIC DNA]</scope>
</reference>
<proteinExistence type="predicted"/>
<protein>
    <submittedName>
        <fullName evidence="2">Uncharacterized protein</fullName>
    </submittedName>
</protein>
<sequence length="85" mass="9007">MGADNPRNKTTTPEAELAAEEGKVGRGGGGARRRRRGGRCSLVLVPLLSCSEDDDGDVATGVMIFPCRSVSPRAAVYKQCVSDRK</sequence>
<evidence type="ECO:0000313" key="2">
    <source>
        <dbReference type="EMBL" id="GFR92358.1"/>
    </source>
</evidence>
<evidence type="ECO:0000313" key="3">
    <source>
        <dbReference type="Proteomes" id="UP000762676"/>
    </source>
</evidence>
<dbReference type="Proteomes" id="UP000762676">
    <property type="component" value="Unassembled WGS sequence"/>
</dbReference>
<accession>A0AAV4H5M8</accession>
<gene>
    <name evidence="2" type="ORF">ElyMa_000866100</name>
</gene>
<dbReference type="AlphaFoldDB" id="A0AAV4H5M8"/>